<sequence length="136" mass="15013">MRRGNFVPHLWNDLAPSMSINTIKDLRMAPSGWCIGGGNQKMANLITEQLDAVHEDHDVAFPRIHVDEDIDDTRSNASTPSCSSTITQLSSPSFSSGTPKQMGSTMLTPFPIVKFQRPPVAVKKGLIYYSDLPLLR</sequence>
<dbReference type="Proteomes" id="UP001642483">
    <property type="component" value="Unassembled WGS sequence"/>
</dbReference>
<proteinExistence type="predicted"/>
<feature type="region of interest" description="Disordered" evidence="1">
    <location>
        <begin position="71"/>
        <end position="101"/>
    </location>
</feature>
<keyword evidence="3" id="KW-1185">Reference proteome</keyword>
<evidence type="ECO:0000313" key="2">
    <source>
        <dbReference type="EMBL" id="CAK8682003.1"/>
    </source>
</evidence>
<protein>
    <submittedName>
        <fullName evidence="2">Uncharacterized protein</fullName>
    </submittedName>
</protein>
<gene>
    <name evidence="2" type="ORF">CVLEPA_LOCUS12226</name>
</gene>
<accession>A0ABP0FRN2</accession>
<reference evidence="2 3" key="1">
    <citation type="submission" date="2024-02" db="EMBL/GenBank/DDBJ databases">
        <authorList>
            <person name="Daric V."/>
            <person name="Darras S."/>
        </authorList>
    </citation>
    <scope>NUCLEOTIDE SEQUENCE [LARGE SCALE GENOMIC DNA]</scope>
</reference>
<dbReference type="EMBL" id="CAWYQH010000090">
    <property type="protein sequence ID" value="CAK8682003.1"/>
    <property type="molecule type" value="Genomic_DNA"/>
</dbReference>
<comment type="caution">
    <text evidence="2">The sequence shown here is derived from an EMBL/GenBank/DDBJ whole genome shotgun (WGS) entry which is preliminary data.</text>
</comment>
<evidence type="ECO:0000256" key="1">
    <source>
        <dbReference type="SAM" id="MobiDB-lite"/>
    </source>
</evidence>
<evidence type="ECO:0000313" key="3">
    <source>
        <dbReference type="Proteomes" id="UP001642483"/>
    </source>
</evidence>
<name>A0ABP0FRN2_CLALP</name>
<feature type="compositionally biased region" description="Polar residues" evidence="1">
    <location>
        <begin position="75"/>
        <end position="101"/>
    </location>
</feature>
<organism evidence="2 3">
    <name type="scientific">Clavelina lepadiformis</name>
    <name type="common">Light-bulb sea squirt</name>
    <name type="synonym">Ascidia lepadiformis</name>
    <dbReference type="NCBI Taxonomy" id="159417"/>
    <lineage>
        <taxon>Eukaryota</taxon>
        <taxon>Metazoa</taxon>
        <taxon>Chordata</taxon>
        <taxon>Tunicata</taxon>
        <taxon>Ascidiacea</taxon>
        <taxon>Aplousobranchia</taxon>
        <taxon>Clavelinidae</taxon>
        <taxon>Clavelina</taxon>
    </lineage>
</organism>